<organism evidence="2 3">
    <name type="scientific">Desulfocicer vacuolatum DSM 3385</name>
    <dbReference type="NCBI Taxonomy" id="1121400"/>
    <lineage>
        <taxon>Bacteria</taxon>
        <taxon>Pseudomonadati</taxon>
        <taxon>Thermodesulfobacteriota</taxon>
        <taxon>Desulfobacteria</taxon>
        <taxon>Desulfobacterales</taxon>
        <taxon>Desulfobacteraceae</taxon>
        <taxon>Desulfocicer</taxon>
    </lineage>
</organism>
<dbReference type="SUPFAM" id="SSF82649">
    <property type="entry name" value="SufE/NifU"/>
    <property type="match status" value="1"/>
</dbReference>
<protein>
    <submittedName>
        <fullName evidence="2">NifU homolog involved in Fe-S cluster formation</fullName>
    </submittedName>
</protein>
<dbReference type="STRING" id="1121400.SAMN02746065_101159"/>
<name>A0A1W1YM50_9BACT</name>
<dbReference type="InterPro" id="IPR002871">
    <property type="entry name" value="NIF_FeS_clus_asmbl_NifU_N"/>
</dbReference>
<evidence type="ECO:0000259" key="1">
    <source>
        <dbReference type="Pfam" id="PF01592"/>
    </source>
</evidence>
<dbReference type="Gene3D" id="3.90.1010.10">
    <property type="match status" value="1"/>
</dbReference>
<evidence type="ECO:0000313" key="3">
    <source>
        <dbReference type="Proteomes" id="UP000192418"/>
    </source>
</evidence>
<gene>
    <name evidence="2" type="ORF">SAMN02746065_101159</name>
</gene>
<feature type="domain" description="NIF system FeS cluster assembly NifU N-terminal" evidence="1">
    <location>
        <begin position="29"/>
        <end position="140"/>
    </location>
</feature>
<evidence type="ECO:0000313" key="2">
    <source>
        <dbReference type="EMBL" id="SMC36798.1"/>
    </source>
</evidence>
<accession>A0A1W1YM50</accession>
<dbReference type="PANTHER" id="PTHR10093">
    <property type="entry name" value="IRON-SULFUR CLUSTER ASSEMBLY ENZYME NIFU HOMOLOG"/>
    <property type="match status" value="1"/>
</dbReference>
<dbReference type="CDD" id="cd06664">
    <property type="entry name" value="IscU_like"/>
    <property type="match status" value="1"/>
</dbReference>
<dbReference type="Pfam" id="PF01592">
    <property type="entry name" value="NifU_N"/>
    <property type="match status" value="1"/>
</dbReference>
<dbReference type="GO" id="GO:0051536">
    <property type="term" value="F:iron-sulfur cluster binding"/>
    <property type="evidence" value="ECO:0007669"/>
    <property type="project" value="InterPro"/>
</dbReference>
<dbReference type="RefSeq" id="WP_084066474.1">
    <property type="nucleotide sequence ID" value="NZ_FWXY01000001.1"/>
</dbReference>
<dbReference type="EMBL" id="FWXY01000001">
    <property type="protein sequence ID" value="SMC36798.1"/>
    <property type="molecule type" value="Genomic_DNA"/>
</dbReference>
<dbReference type="OrthoDB" id="5420642at2"/>
<proteinExistence type="predicted"/>
<dbReference type="Proteomes" id="UP000192418">
    <property type="component" value="Unassembled WGS sequence"/>
</dbReference>
<reference evidence="2 3" key="1">
    <citation type="submission" date="2017-04" db="EMBL/GenBank/DDBJ databases">
        <authorList>
            <person name="Afonso C.L."/>
            <person name="Miller P.J."/>
            <person name="Scott M.A."/>
            <person name="Spackman E."/>
            <person name="Goraichik I."/>
            <person name="Dimitrov K.M."/>
            <person name="Suarez D.L."/>
            <person name="Swayne D.E."/>
        </authorList>
    </citation>
    <scope>NUCLEOTIDE SEQUENCE [LARGE SCALE GENOMIC DNA]</scope>
    <source>
        <strain evidence="2 3">DSM 3385</strain>
    </source>
</reference>
<dbReference type="AlphaFoldDB" id="A0A1W1YM50"/>
<dbReference type="GO" id="GO:0016226">
    <property type="term" value="P:iron-sulfur cluster assembly"/>
    <property type="evidence" value="ECO:0007669"/>
    <property type="project" value="InterPro"/>
</dbReference>
<keyword evidence="3" id="KW-1185">Reference proteome</keyword>
<dbReference type="GO" id="GO:0005506">
    <property type="term" value="F:iron ion binding"/>
    <property type="evidence" value="ECO:0007669"/>
    <property type="project" value="InterPro"/>
</dbReference>
<sequence>MADKLDQFLDDLQEKIFDEAKEVLGDKGFHRWQNPRFRGKLSDCDVHAHTVGACGDSMDIYLKFDNEMVSEASYITDGCGSSNVCGSFAAELSLGKRAEELADITGELILSKLGEVPEDDQHCAFLAAGTVQEALKQYYTADNNKTKKKETPQ</sequence>